<evidence type="ECO:0000313" key="1">
    <source>
        <dbReference type="EMBL" id="KDO32519.1"/>
    </source>
</evidence>
<dbReference type="OMA" id="FWPQPRI"/>
<dbReference type="Proteomes" id="UP000030745">
    <property type="component" value="Unassembled WGS sequence"/>
</dbReference>
<dbReference type="EMBL" id="KK583195">
    <property type="protein sequence ID" value="KDO32519.1"/>
    <property type="molecule type" value="Genomic_DNA"/>
</dbReference>
<keyword evidence="2" id="KW-1185">Reference proteome</keyword>
<gene>
    <name evidence="1" type="ORF">SPRG_02996</name>
</gene>
<reference evidence="1 2" key="1">
    <citation type="journal article" date="2013" name="PLoS Genet.">
        <title>Distinctive expansion of potential virulence genes in the genome of the oomycete fish pathogen Saprolegnia parasitica.</title>
        <authorList>
            <person name="Jiang R.H."/>
            <person name="de Bruijn I."/>
            <person name="Haas B.J."/>
            <person name="Belmonte R."/>
            <person name="Lobach L."/>
            <person name="Christie J."/>
            <person name="van den Ackerveken G."/>
            <person name="Bottin A."/>
            <person name="Bulone V."/>
            <person name="Diaz-Moreno S.M."/>
            <person name="Dumas B."/>
            <person name="Fan L."/>
            <person name="Gaulin E."/>
            <person name="Govers F."/>
            <person name="Grenville-Briggs L.J."/>
            <person name="Horner N.R."/>
            <person name="Levin J.Z."/>
            <person name="Mammella M."/>
            <person name="Meijer H.J."/>
            <person name="Morris P."/>
            <person name="Nusbaum C."/>
            <person name="Oome S."/>
            <person name="Phillips A.J."/>
            <person name="van Rooyen D."/>
            <person name="Rzeszutek E."/>
            <person name="Saraiva M."/>
            <person name="Secombes C.J."/>
            <person name="Seidl M.F."/>
            <person name="Snel B."/>
            <person name="Stassen J.H."/>
            <person name="Sykes S."/>
            <person name="Tripathy S."/>
            <person name="van den Berg H."/>
            <person name="Vega-Arreguin J.C."/>
            <person name="Wawra S."/>
            <person name="Young S.K."/>
            <person name="Zeng Q."/>
            <person name="Dieguez-Uribeondo J."/>
            <person name="Russ C."/>
            <person name="Tyler B.M."/>
            <person name="van West P."/>
        </authorList>
    </citation>
    <scope>NUCLEOTIDE SEQUENCE [LARGE SCALE GENOMIC DNA]</scope>
    <source>
        <strain evidence="1 2">CBS 223.65</strain>
    </source>
</reference>
<dbReference type="GeneID" id="24125530"/>
<sequence length="499" mass="55187">MEAKRALLDATDVLFTIVQYTPSPTDVASLLRALPPATLTPPLAALLELITPDKPWETNPFWPQPRIRRFSEADIDRFVTAMPLFNSVCIDDYSFSKHWPTYGAIDSDDVDDLHFFHFVVRWAAKMTHMTLAALLKYGASRKTFLNMLRMCTSLHTVQLPYAVDVLEAVTTPAHCVQDLELKHLYYSPEYTLGAAPIIECWLASGHARRLGLVDFWTGDAGLGKELALAASTLSNLCLTDSPAILQTVISNGIAWTHLTELDLDLGNKPTGNVLRKLVPLLNVSQLQNLTLRNVQAGNSVCFLSLLPSLAALTDLRLHCVDIGHARPMLASPLLLRSADFHDVKWTKRSFAAVLKWALRSPTLESITWSGADVYMRADTDAVQDAIRRCLDAGVRRVVYREGFMASSEMLAGAVRDIHAPRPCTVVCCIKLKTTKDIRSLFSALATCTNVTLDVNVYPYCAPLQEFIGELAQEAGIVVDYKGGPLAHSHYWTARSPSPL</sequence>
<dbReference type="VEuPathDB" id="FungiDB:SPRG_02996"/>
<organism evidence="1 2">
    <name type="scientific">Saprolegnia parasitica (strain CBS 223.65)</name>
    <dbReference type="NCBI Taxonomy" id="695850"/>
    <lineage>
        <taxon>Eukaryota</taxon>
        <taxon>Sar</taxon>
        <taxon>Stramenopiles</taxon>
        <taxon>Oomycota</taxon>
        <taxon>Saprolegniomycetes</taxon>
        <taxon>Saprolegniales</taxon>
        <taxon>Saprolegniaceae</taxon>
        <taxon>Saprolegnia</taxon>
    </lineage>
</organism>
<evidence type="ECO:0008006" key="3">
    <source>
        <dbReference type="Google" id="ProtNLM"/>
    </source>
</evidence>
<dbReference type="SUPFAM" id="SSF52047">
    <property type="entry name" value="RNI-like"/>
    <property type="match status" value="1"/>
</dbReference>
<dbReference type="AlphaFoldDB" id="A0A067CP88"/>
<evidence type="ECO:0000313" key="2">
    <source>
        <dbReference type="Proteomes" id="UP000030745"/>
    </source>
</evidence>
<proteinExistence type="predicted"/>
<dbReference type="OrthoDB" id="10398212at2759"/>
<protein>
    <recommendedName>
        <fullName evidence="3">F-box domain-containing protein</fullName>
    </recommendedName>
</protein>
<dbReference type="KEGG" id="spar:SPRG_02996"/>
<dbReference type="RefSeq" id="XP_012196968.1">
    <property type="nucleotide sequence ID" value="XM_012341578.1"/>
</dbReference>
<accession>A0A067CP88</accession>
<name>A0A067CP88_SAPPC</name>
<dbReference type="InterPro" id="IPR032675">
    <property type="entry name" value="LRR_dom_sf"/>
</dbReference>
<dbReference type="Gene3D" id="3.80.10.10">
    <property type="entry name" value="Ribonuclease Inhibitor"/>
    <property type="match status" value="1"/>
</dbReference>